<proteinExistence type="predicted"/>
<name>A0ACC4B974_POPAL</name>
<sequence length="71" mass="8089">MLSSSTQYSAERSKNRFSAIKSESNNPIKVNLKNLSQRVIEMVNSGSKVASGKCKTMEWSKKRNRRGFEFT</sequence>
<evidence type="ECO:0000313" key="1">
    <source>
        <dbReference type="EMBL" id="KAL3574821.1"/>
    </source>
</evidence>
<dbReference type="EMBL" id="RCHU02000012">
    <property type="protein sequence ID" value="KAL3574821.1"/>
    <property type="molecule type" value="Genomic_DNA"/>
</dbReference>
<gene>
    <name evidence="1" type="ORF">D5086_022922</name>
</gene>
<protein>
    <submittedName>
        <fullName evidence="1">Uncharacterized protein</fullName>
    </submittedName>
</protein>
<dbReference type="Proteomes" id="UP000309997">
    <property type="component" value="Unassembled WGS sequence"/>
</dbReference>
<comment type="caution">
    <text evidence="1">The sequence shown here is derived from an EMBL/GenBank/DDBJ whole genome shotgun (WGS) entry which is preliminary data.</text>
</comment>
<evidence type="ECO:0000313" key="2">
    <source>
        <dbReference type="Proteomes" id="UP000309997"/>
    </source>
</evidence>
<accession>A0ACC4B974</accession>
<reference evidence="1 2" key="1">
    <citation type="journal article" date="2024" name="Plant Biotechnol. J.">
        <title>Genome and CRISPR/Cas9 system of a widespread forest tree (Populus alba) in the world.</title>
        <authorList>
            <person name="Liu Y.J."/>
            <person name="Jiang P.F."/>
            <person name="Han X.M."/>
            <person name="Li X.Y."/>
            <person name="Wang H.M."/>
            <person name="Wang Y.J."/>
            <person name="Wang X.X."/>
            <person name="Zeng Q.Y."/>
        </authorList>
    </citation>
    <scope>NUCLEOTIDE SEQUENCE [LARGE SCALE GENOMIC DNA]</scope>
    <source>
        <strain evidence="2">cv. PAL-ZL1</strain>
    </source>
</reference>
<keyword evidence="2" id="KW-1185">Reference proteome</keyword>
<organism evidence="1 2">
    <name type="scientific">Populus alba</name>
    <name type="common">White poplar</name>
    <dbReference type="NCBI Taxonomy" id="43335"/>
    <lineage>
        <taxon>Eukaryota</taxon>
        <taxon>Viridiplantae</taxon>
        <taxon>Streptophyta</taxon>
        <taxon>Embryophyta</taxon>
        <taxon>Tracheophyta</taxon>
        <taxon>Spermatophyta</taxon>
        <taxon>Magnoliopsida</taxon>
        <taxon>eudicotyledons</taxon>
        <taxon>Gunneridae</taxon>
        <taxon>Pentapetalae</taxon>
        <taxon>rosids</taxon>
        <taxon>fabids</taxon>
        <taxon>Malpighiales</taxon>
        <taxon>Salicaceae</taxon>
        <taxon>Saliceae</taxon>
        <taxon>Populus</taxon>
    </lineage>
</organism>